<dbReference type="AlphaFoldDB" id="A0A7V2B0N4"/>
<name>A0A7V2B0N4_RHOMR</name>
<sequence>MWSLIGRDPADVAAEALCVPEPSRLSFEGFSTEAFAALERLKAQPHLEQYRLEKPLLQQHVQQPFRRLRDDLVVHWVLPNALALETERNVFSRFLKNDFGAGGCYAHYWMAFYRQGWRRLADVQLMVSLHADGLRAGVYVGEPARTVWQQVRVALMEEGIEVLRSLLPLLQFKIYLRKGNRRLLPETELPQAVPAVLRSAEGLWAGATLSREEVLHCKSAVVFWILTVWRQAWPLYRFCCAVSR</sequence>
<organism evidence="1">
    <name type="scientific">Rhodothermus marinus</name>
    <name type="common">Rhodothermus obamensis</name>
    <dbReference type="NCBI Taxonomy" id="29549"/>
    <lineage>
        <taxon>Bacteria</taxon>
        <taxon>Pseudomonadati</taxon>
        <taxon>Rhodothermota</taxon>
        <taxon>Rhodothermia</taxon>
        <taxon>Rhodothermales</taxon>
        <taxon>Rhodothermaceae</taxon>
        <taxon>Rhodothermus</taxon>
    </lineage>
</organism>
<evidence type="ECO:0000313" key="1">
    <source>
        <dbReference type="EMBL" id="HER96116.1"/>
    </source>
</evidence>
<reference evidence="1" key="1">
    <citation type="journal article" date="2020" name="mSystems">
        <title>Genome- and Community-Level Interaction Insights into Carbon Utilization and Element Cycling Functions of Hydrothermarchaeota in Hydrothermal Sediment.</title>
        <authorList>
            <person name="Zhou Z."/>
            <person name="Liu Y."/>
            <person name="Xu W."/>
            <person name="Pan J."/>
            <person name="Luo Z.H."/>
            <person name="Li M."/>
        </authorList>
    </citation>
    <scope>NUCLEOTIDE SEQUENCE [LARGE SCALE GENOMIC DNA]</scope>
    <source>
        <strain evidence="1">SpSt-143</strain>
    </source>
</reference>
<protein>
    <submittedName>
        <fullName evidence="1">Uncharacterized protein</fullName>
    </submittedName>
</protein>
<proteinExistence type="predicted"/>
<comment type="caution">
    <text evidence="1">The sequence shown here is derived from an EMBL/GenBank/DDBJ whole genome shotgun (WGS) entry which is preliminary data.</text>
</comment>
<dbReference type="EMBL" id="DSGB01000005">
    <property type="protein sequence ID" value="HER96116.1"/>
    <property type="molecule type" value="Genomic_DNA"/>
</dbReference>
<gene>
    <name evidence="1" type="ORF">ENO59_06315</name>
</gene>
<accession>A0A7V2B0N4</accession>